<dbReference type="GO" id="GO:0090263">
    <property type="term" value="P:positive regulation of canonical Wnt signaling pathway"/>
    <property type="evidence" value="ECO:0007669"/>
    <property type="project" value="TreeGrafter"/>
</dbReference>
<dbReference type="PANTHER" id="PTHR31171:SF0">
    <property type="entry name" value="LY6_PLAUR DOMAIN-CONTAINING PROTEIN 6"/>
    <property type="match status" value="1"/>
</dbReference>
<dbReference type="PANTHER" id="PTHR31171">
    <property type="entry name" value="LY6/PLAUR DOMAIN-CONTAINING PROTEIN 6"/>
    <property type="match status" value="1"/>
</dbReference>
<evidence type="ECO:0008006" key="11">
    <source>
        <dbReference type="Google" id="ProtNLM"/>
    </source>
</evidence>
<evidence type="ECO:0000256" key="5">
    <source>
        <dbReference type="ARBA" id="ARBA00023136"/>
    </source>
</evidence>
<accession>A0AAN8QT39</accession>
<reference evidence="9 10" key="1">
    <citation type="submission" date="2021-04" db="EMBL/GenBank/DDBJ databases">
        <authorList>
            <person name="De Guttry C."/>
            <person name="Zahm M."/>
            <person name="Klopp C."/>
            <person name="Cabau C."/>
            <person name="Louis A."/>
            <person name="Berthelot C."/>
            <person name="Parey E."/>
            <person name="Roest Crollius H."/>
            <person name="Montfort J."/>
            <person name="Robinson-Rechavi M."/>
            <person name="Bucao C."/>
            <person name="Bouchez O."/>
            <person name="Gislard M."/>
            <person name="Lluch J."/>
            <person name="Milhes M."/>
            <person name="Lampietro C."/>
            <person name="Lopez Roques C."/>
            <person name="Donnadieu C."/>
            <person name="Braasch I."/>
            <person name="Desvignes T."/>
            <person name="Postlethwait J."/>
            <person name="Bobe J."/>
            <person name="Wedekind C."/>
            <person name="Guiguen Y."/>
        </authorList>
    </citation>
    <scope>NUCLEOTIDE SEQUENCE [LARGE SCALE GENOMIC DNA]</scope>
    <source>
        <strain evidence="9">Cs_M1</strain>
        <tissue evidence="9">Blood</tissue>
    </source>
</reference>
<evidence type="ECO:0000256" key="1">
    <source>
        <dbReference type="ARBA" id="ARBA00004609"/>
    </source>
</evidence>
<proteinExistence type="predicted"/>
<keyword evidence="10" id="KW-1185">Reference proteome</keyword>
<keyword evidence="7" id="KW-0325">Glycoprotein</keyword>
<organism evidence="9 10">
    <name type="scientific">Coregonus suidteri</name>
    <dbReference type="NCBI Taxonomy" id="861788"/>
    <lineage>
        <taxon>Eukaryota</taxon>
        <taxon>Metazoa</taxon>
        <taxon>Chordata</taxon>
        <taxon>Craniata</taxon>
        <taxon>Vertebrata</taxon>
        <taxon>Euteleostomi</taxon>
        <taxon>Actinopterygii</taxon>
        <taxon>Neopterygii</taxon>
        <taxon>Teleostei</taxon>
        <taxon>Protacanthopterygii</taxon>
        <taxon>Salmoniformes</taxon>
        <taxon>Salmonidae</taxon>
        <taxon>Coregoninae</taxon>
        <taxon>Coregonus</taxon>
    </lineage>
</organism>
<sequence length="314" mass="34842">MELLTVVRYGEDYLDIWVERGLSQYWPVSKRILYTAGVNVSLVMSPGQRPSSLVVPVVRRFQSEVEGSRRCRLRAMPNSDNVKGCDIPDCIAGSIPCQKEESRGLFKSLDLGRSLKAAGGIPGVIVWLSNQRPACVKPRPAMEPWPAVAWVLLLMALADWMKTAQSKDFTEQDIIYLHPSTTPFPGGFKCFTCEEAPDNYECNRWAPDLYCPQEARYCYTRHKMDVEGDSVSVTKRCVALGDCLSTGCSEEDHEGTRVCTACCEGNICNLPLPWNVTEAVFATTSPLSGTTGLSQCYTLTSCLLSFTLLIFSYV</sequence>
<keyword evidence="6" id="KW-1015">Disulfide bond</keyword>
<name>A0AAN8QT39_9TELE</name>
<comment type="subcellular location">
    <subcellularLocation>
        <location evidence="1">Cell membrane</location>
        <topology evidence="1">Lipid-anchor</topology>
        <topology evidence="1">GPI-anchor</topology>
    </subcellularLocation>
</comment>
<dbReference type="FunFam" id="2.10.60.10:FF:000004">
    <property type="entry name" value="Ly6/PLAUR domain-containing protein 6"/>
    <property type="match status" value="1"/>
</dbReference>
<dbReference type="InterPro" id="IPR045860">
    <property type="entry name" value="Snake_toxin-like_sf"/>
</dbReference>
<keyword evidence="2" id="KW-1003">Cell membrane</keyword>
<protein>
    <recommendedName>
        <fullName evidence="11">Ly6/PLAUR domain-containing protein 6</fullName>
    </recommendedName>
</protein>
<dbReference type="SUPFAM" id="SSF57302">
    <property type="entry name" value="Snake toxin-like"/>
    <property type="match status" value="1"/>
</dbReference>
<dbReference type="GO" id="GO:0030550">
    <property type="term" value="F:acetylcholine receptor inhibitor activity"/>
    <property type="evidence" value="ECO:0007669"/>
    <property type="project" value="TreeGrafter"/>
</dbReference>
<evidence type="ECO:0000313" key="9">
    <source>
        <dbReference type="EMBL" id="KAK6315395.1"/>
    </source>
</evidence>
<evidence type="ECO:0000313" key="10">
    <source>
        <dbReference type="Proteomes" id="UP001356427"/>
    </source>
</evidence>
<keyword evidence="4" id="KW-0732">Signal</keyword>
<dbReference type="GO" id="GO:0005886">
    <property type="term" value="C:plasma membrane"/>
    <property type="evidence" value="ECO:0007669"/>
    <property type="project" value="UniProtKB-SubCell"/>
</dbReference>
<evidence type="ECO:0000256" key="6">
    <source>
        <dbReference type="ARBA" id="ARBA00023157"/>
    </source>
</evidence>
<dbReference type="CDD" id="cd23625">
    <property type="entry name" value="TFP_LU_ECD_LYPD6"/>
    <property type="match status" value="1"/>
</dbReference>
<dbReference type="Pfam" id="PF16975">
    <property type="entry name" value="UPAR_LY6_2"/>
    <property type="match status" value="1"/>
</dbReference>
<dbReference type="EMBL" id="JAGTTL010000012">
    <property type="protein sequence ID" value="KAK6315395.1"/>
    <property type="molecule type" value="Genomic_DNA"/>
</dbReference>
<evidence type="ECO:0000256" key="3">
    <source>
        <dbReference type="ARBA" id="ARBA00022622"/>
    </source>
</evidence>
<evidence type="ECO:0000256" key="7">
    <source>
        <dbReference type="ARBA" id="ARBA00023180"/>
    </source>
</evidence>
<dbReference type="GO" id="GO:0098552">
    <property type="term" value="C:side of membrane"/>
    <property type="evidence" value="ECO:0007669"/>
    <property type="project" value="UniProtKB-KW"/>
</dbReference>
<keyword evidence="3" id="KW-0336">GPI-anchor</keyword>
<keyword evidence="5" id="KW-0472">Membrane</keyword>
<keyword evidence="8" id="KW-0449">Lipoprotein</keyword>
<evidence type="ECO:0000256" key="2">
    <source>
        <dbReference type="ARBA" id="ARBA00022475"/>
    </source>
</evidence>
<comment type="caution">
    <text evidence="9">The sequence shown here is derived from an EMBL/GenBank/DDBJ whole genome shotgun (WGS) entry which is preliminary data.</text>
</comment>
<dbReference type="InterPro" id="IPR039457">
    <property type="entry name" value="LYPD6-like"/>
</dbReference>
<evidence type="ECO:0000256" key="8">
    <source>
        <dbReference type="ARBA" id="ARBA00023288"/>
    </source>
</evidence>
<dbReference type="AlphaFoldDB" id="A0AAN8QT39"/>
<dbReference type="Gene3D" id="2.10.60.10">
    <property type="entry name" value="CD59"/>
    <property type="match status" value="1"/>
</dbReference>
<gene>
    <name evidence="9" type="ORF">J4Q44_G00149240</name>
</gene>
<evidence type="ECO:0000256" key="4">
    <source>
        <dbReference type="ARBA" id="ARBA00022729"/>
    </source>
</evidence>
<dbReference type="Proteomes" id="UP001356427">
    <property type="component" value="Unassembled WGS sequence"/>
</dbReference>